<accession>A0A170U932</accession>
<feature type="non-terminal residue" evidence="1">
    <location>
        <position position="1"/>
    </location>
</feature>
<protein>
    <submittedName>
        <fullName evidence="1">Uncharacterized protein</fullName>
    </submittedName>
</protein>
<reference evidence="1" key="1">
    <citation type="submission" date="2016-04" db="EMBL/GenBank/DDBJ databases">
        <authorList>
            <person name="Calderon-Fernandez G.M.Sr."/>
        </authorList>
    </citation>
    <scope>NUCLEOTIDE SEQUENCE</scope>
    <source>
        <strain evidence="1">Int1</strain>
        <tissue evidence="1">Integument</tissue>
    </source>
</reference>
<sequence>CLCWDRFQRVSNNIPCWPKTKKKAARKCLNGVQRRACLLITGAFRSVPTAALEALIGLPPLHLLVEAEARTSNIQAE</sequence>
<dbReference type="AlphaFoldDB" id="A0A170U932"/>
<proteinExistence type="predicted"/>
<evidence type="ECO:0000313" key="1">
    <source>
        <dbReference type="EMBL" id="JAR95698.1"/>
    </source>
</evidence>
<organism evidence="1">
    <name type="scientific">Triatoma infestans</name>
    <name type="common">Assassin bug</name>
    <dbReference type="NCBI Taxonomy" id="30076"/>
    <lineage>
        <taxon>Eukaryota</taxon>
        <taxon>Metazoa</taxon>
        <taxon>Ecdysozoa</taxon>
        <taxon>Arthropoda</taxon>
        <taxon>Hexapoda</taxon>
        <taxon>Insecta</taxon>
        <taxon>Pterygota</taxon>
        <taxon>Neoptera</taxon>
        <taxon>Paraneoptera</taxon>
        <taxon>Hemiptera</taxon>
        <taxon>Heteroptera</taxon>
        <taxon>Panheteroptera</taxon>
        <taxon>Cimicomorpha</taxon>
        <taxon>Reduviidae</taxon>
        <taxon>Triatominae</taxon>
        <taxon>Triatoma</taxon>
    </lineage>
</organism>
<reference evidence="1" key="2">
    <citation type="journal article" date="2017" name="J. Med. Entomol.">
        <title>Transcriptome Analysis of the Triatoma infestans (Hemiptera: Reduviidae) Integument.</title>
        <authorList>
            <person name="Calderon-Fernandez G.M."/>
            <person name="Moriconi D.E."/>
            <person name="Dulbecco A.B."/>
            <person name="Juarez M.P."/>
        </authorList>
    </citation>
    <scope>NUCLEOTIDE SEQUENCE</scope>
    <source>
        <strain evidence="1">Int1</strain>
        <tissue evidence="1">Integument</tissue>
    </source>
</reference>
<dbReference type="EMBL" id="GEMB01007748">
    <property type="protein sequence ID" value="JAR95698.1"/>
    <property type="molecule type" value="Transcribed_RNA"/>
</dbReference>
<name>A0A170U932_TRIIF</name>